<dbReference type="AlphaFoldDB" id="A0AA38J1Y8"/>
<gene>
    <name evidence="2" type="ORF">Zmor_001172</name>
</gene>
<name>A0AA38J1Y8_9CUCU</name>
<dbReference type="Proteomes" id="UP001168821">
    <property type="component" value="Unassembled WGS sequence"/>
</dbReference>
<keyword evidence="1" id="KW-0472">Membrane</keyword>
<dbReference type="EMBL" id="JALNTZ010000001">
    <property type="protein sequence ID" value="KAJ3665686.1"/>
    <property type="molecule type" value="Genomic_DNA"/>
</dbReference>
<sequence>MKIFISAWSMIGADSPVTVLDFFVSDEVARSLALTSPRRIIYTSAPVSIVIAAEVLLIFPGIVRLLPLMKLPIFTSLEAFFIPASTSPKIVAVFSFPTYSVEEISVVCFSSKLVIERDNRV</sequence>
<evidence type="ECO:0000256" key="1">
    <source>
        <dbReference type="SAM" id="Phobius"/>
    </source>
</evidence>
<reference evidence="2" key="1">
    <citation type="journal article" date="2023" name="G3 (Bethesda)">
        <title>Whole genome assemblies of Zophobas morio and Tenebrio molitor.</title>
        <authorList>
            <person name="Kaur S."/>
            <person name="Stinson S.A."/>
            <person name="diCenzo G.C."/>
        </authorList>
    </citation>
    <scope>NUCLEOTIDE SEQUENCE</scope>
    <source>
        <strain evidence="2">QUZm001</strain>
    </source>
</reference>
<evidence type="ECO:0000313" key="2">
    <source>
        <dbReference type="EMBL" id="KAJ3665686.1"/>
    </source>
</evidence>
<comment type="caution">
    <text evidence="2">The sequence shown here is derived from an EMBL/GenBank/DDBJ whole genome shotgun (WGS) entry which is preliminary data.</text>
</comment>
<feature type="transmembrane region" description="Helical" evidence="1">
    <location>
        <begin position="40"/>
        <end position="63"/>
    </location>
</feature>
<organism evidence="2 3">
    <name type="scientific">Zophobas morio</name>
    <dbReference type="NCBI Taxonomy" id="2755281"/>
    <lineage>
        <taxon>Eukaryota</taxon>
        <taxon>Metazoa</taxon>
        <taxon>Ecdysozoa</taxon>
        <taxon>Arthropoda</taxon>
        <taxon>Hexapoda</taxon>
        <taxon>Insecta</taxon>
        <taxon>Pterygota</taxon>
        <taxon>Neoptera</taxon>
        <taxon>Endopterygota</taxon>
        <taxon>Coleoptera</taxon>
        <taxon>Polyphaga</taxon>
        <taxon>Cucujiformia</taxon>
        <taxon>Tenebrionidae</taxon>
        <taxon>Zophobas</taxon>
    </lineage>
</organism>
<evidence type="ECO:0000313" key="3">
    <source>
        <dbReference type="Proteomes" id="UP001168821"/>
    </source>
</evidence>
<accession>A0AA38J1Y8</accession>
<keyword evidence="3" id="KW-1185">Reference proteome</keyword>
<protein>
    <submittedName>
        <fullName evidence="2">Uncharacterized protein</fullName>
    </submittedName>
</protein>
<keyword evidence="1" id="KW-0812">Transmembrane</keyword>
<keyword evidence="1" id="KW-1133">Transmembrane helix</keyword>
<proteinExistence type="predicted"/>